<evidence type="ECO:0000313" key="9">
    <source>
        <dbReference type="Proteomes" id="UP000460561"/>
    </source>
</evidence>
<organism evidence="8 9">
    <name type="scientific">Altericroceibacterium indicum</name>
    <dbReference type="NCBI Taxonomy" id="374177"/>
    <lineage>
        <taxon>Bacteria</taxon>
        <taxon>Pseudomonadati</taxon>
        <taxon>Pseudomonadota</taxon>
        <taxon>Alphaproteobacteria</taxon>
        <taxon>Sphingomonadales</taxon>
        <taxon>Erythrobacteraceae</taxon>
        <taxon>Altericroceibacterium</taxon>
    </lineage>
</organism>
<evidence type="ECO:0000256" key="2">
    <source>
        <dbReference type="ARBA" id="ARBA00022475"/>
    </source>
</evidence>
<feature type="transmembrane region" description="Helical" evidence="6">
    <location>
        <begin position="33"/>
        <end position="56"/>
    </location>
</feature>
<evidence type="ECO:0000313" key="8">
    <source>
        <dbReference type="EMBL" id="MXP25556.1"/>
    </source>
</evidence>
<reference evidence="8 9" key="1">
    <citation type="submission" date="2019-12" db="EMBL/GenBank/DDBJ databases">
        <title>Genomic-based taxomic classification of the family Erythrobacteraceae.</title>
        <authorList>
            <person name="Xu L."/>
        </authorList>
    </citation>
    <scope>NUCLEOTIDE SEQUENCE [LARGE SCALE GENOMIC DNA]</scope>
    <source>
        <strain evidence="8 9">DSM 18604</strain>
    </source>
</reference>
<dbReference type="InterPro" id="IPR007168">
    <property type="entry name" value="Phageshock_PspC_N"/>
</dbReference>
<protein>
    <submittedName>
        <fullName evidence="8">Envelope stress response membrane protein PspC</fullName>
    </submittedName>
</protein>
<dbReference type="EMBL" id="WTYQ01000002">
    <property type="protein sequence ID" value="MXP25556.1"/>
    <property type="molecule type" value="Genomic_DNA"/>
</dbReference>
<dbReference type="PANTHER" id="PTHR33885:SF3">
    <property type="entry name" value="PHAGE SHOCK PROTEIN C"/>
    <property type="match status" value="1"/>
</dbReference>
<dbReference type="AlphaFoldDB" id="A0A845AAI5"/>
<dbReference type="NCBIfam" id="TIGR02978">
    <property type="entry name" value="phageshock_pspC"/>
    <property type="match status" value="1"/>
</dbReference>
<evidence type="ECO:0000256" key="5">
    <source>
        <dbReference type="ARBA" id="ARBA00023136"/>
    </source>
</evidence>
<dbReference type="InterPro" id="IPR052027">
    <property type="entry name" value="PspC"/>
</dbReference>
<keyword evidence="5 6" id="KW-0472">Membrane</keyword>
<keyword evidence="3 6" id="KW-0812">Transmembrane</keyword>
<evidence type="ECO:0000256" key="4">
    <source>
        <dbReference type="ARBA" id="ARBA00022989"/>
    </source>
</evidence>
<evidence type="ECO:0000259" key="7">
    <source>
        <dbReference type="Pfam" id="PF04024"/>
    </source>
</evidence>
<keyword evidence="9" id="KW-1185">Reference proteome</keyword>
<dbReference type="Pfam" id="PF04024">
    <property type="entry name" value="PspC"/>
    <property type="match status" value="1"/>
</dbReference>
<keyword evidence="4 6" id="KW-1133">Transmembrane helix</keyword>
<sequence length="124" mass="14601">MSSQRTKFYRDKQNSKLMGVCSGLSDYTGIEAIWWRLGFIVLTLSTGFGLPIYFVLGLLADKKPAHLYTDRDEQKYWQRVRQSPKRTAREVRSRFRDIDRRLADVEQHYVSSNPRLSAEIENLR</sequence>
<dbReference type="OrthoDB" id="7359894at2"/>
<dbReference type="Proteomes" id="UP000460561">
    <property type="component" value="Unassembled WGS sequence"/>
</dbReference>
<feature type="domain" description="Phage shock protein PspC N-terminal" evidence="7">
    <location>
        <begin position="7"/>
        <end position="62"/>
    </location>
</feature>
<proteinExistence type="predicted"/>
<keyword evidence="2" id="KW-1003">Cell membrane</keyword>
<comment type="caution">
    <text evidence="8">The sequence shown here is derived from an EMBL/GenBank/DDBJ whole genome shotgun (WGS) entry which is preliminary data.</text>
</comment>
<dbReference type="InterPro" id="IPR014320">
    <property type="entry name" value="Phageshock_PspC"/>
</dbReference>
<dbReference type="GO" id="GO:0005886">
    <property type="term" value="C:plasma membrane"/>
    <property type="evidence" value="ECO:0007669"/>
    <property type="project" value="UniProtKB-SubCell"/>
</dbReference>
<evidence type="ECO:0000256" key="1">
    <source>
        <dbReference type="ARBA" id="ARBA00004162"/>
    </source>
</evidence>
<accession>A0A845AAI5</accession>
<dbReference type="RefSeq" id="WP_160738777.1">
    <property type="nucleotide sequence ID" value="NZ_WTYQ01000002.1"/>
</dbReference>
<name>A0A845AAI5_9SPHN</name>
<evidence type="ECO:0000256" key="6">
    <source>
        <dbReference type="SAM" id="Phobius"/>
    </source>
</evidence>
<gene>
    <name evidence="8" type="primary">pspC</name>
    <name evidence="8" type="ORF">GRI39_05805</name>
</gene>
<dbReference type="PANTHER" id="PTHR33885">
    <property type="entry name" value="PHAGE SHOCK PROTEIN C"/>
    <property type="match status" value="1"/>
</dbReference>
<comment type="subcellular location">
    <subcellularLocation>
        <location evidence="1">Cell membrane</location>
        <topology evidence="1">Single-pass membrane protein</topology>
    </subcellularLocation>
</comment>
<evidence type="ECO:0000256" key="3">
    <source>
        <dbReference type="ARBA" id="ARBA00022692"/>
    </source>
</evidence>